<dbReference type="EMBL" id="CP036287">
    <property type="protein sequence ID" value="QDU65318.1"/>
    <property type="molecule type" value="Genomic_DNA"/>
</dbReference>
<organism evidence="2 3">
    <name type="scientific">Engelhardtia mirabilis</name>
    <dbReference type="NCBI Taxonomy" id="2528011"/>
    <lineage>
        <taxon>Bacteria</taxon>
        <taxon>Pseudomonadati</taxon>
        <taxon>Planctomycetota</taxon>
        <taxon>Planctomycetia</taxon>
        <taxon>Planctomycetia incertae sedis</taxon>
        <taxon>Engelhardtia</taxon>
    </lineage>
</organism>
<sequence>MKQPTIDQAIAELLESRESFSSSDLARRLGITRQAVHPQLRRRVAEGQLSVEGRSRATRYVAGAAEPLAPSPALPQPPEGRVARHPLEGLDEHSVWEQLEGATTDLHAAGAERCRKILA</sequence>
<gene>
    <name evidence="2" type="ORF">Pla133_03830</name>
</gene>
<dbReference type="InterPro" id="IPR036388">
    <property type="entry name" value="WH-like_DNA-bd_sf"/>
</dbReference>
<dbReference type="KEGG" id="pbap:Pla133_03830"/>
<reference evidence="2 3" key="1">
    <citation type="submission" date="2019-02" db="EMBL/GenBank/DDBJ databases">
        <title>Deep-cultivation of Planctomycetes and their phenomic and genomic characterization uncovers novel biology.</title>
        <authorList>
            <person name="Wiegand S."/>
            <person name="Jogler M."/>
            <person name="Boedeker C."/>
            <person name="Pinto D."/>
            <person name="Vollmers J."/>
            <person name="Rivas-Marin E."/>
            <person name="Kohn T."/>
            <person name="Peeters S.H."/>
            <person name="Heuer A."/>
            <person name="Rast P."/>
            <person name="Oberbeckmann S."/>
            <person name="Bunk B."/>
            <person name="Jeske O."/>
            <person name="Meyerdierks A."/>
            <person name="Storesund J.E."/>
            <person name="Kallscheuer N."/>
            <person name="Luecker S."/>
            <person name="Lage O.M."/>
            <person name="Pohl T."/>
            <person name="Merkel B.J."/>
            <person name="Hornburger P."/>
            <person name="Mueller R.-W."/>
            <person name="Bruemmer F."/>
            <person name="Labrenz M."/>
            <person name="Spormann A.M."/>
            <person name="Op den Camp H."/>
            <person name="Overmann J."/>
            <person name="Amann R."/>
            <person name="Jetten M.S.M."/>
            <person name="Mascher T."/>
            <person name="Medema M.H."/>
            <person name="Devos D.P."/>
            <person name="Kaster A.-K."/>
            <person name="Ovreas L."/>
            <person name="Rohde M."/>
            <person name="Galperin M.Y."/>
            <person name="Jogler C."/>
        </authorList>
    </citation>
    <scope>NUCLEOTIDE SEQUENCE [LARGE SCALE GENOMIC DNA]</scope>
    <source>
        <strain evidence="2 3">Pla133</strain>
    </source>
</reference>
<dbReference type="InterPro" id="IPR036390">
    <property type="entry name" value="WH_DNA-bd_sf"/>
</dbReference>
<dbReference type="RefSeq" id="WP_419192031.1">
    <property type="nucleotide sequence ID" value="NZ_CP036287.1"/>
</dbReference>
<evidence type="ECO:0000313" key="3">
    <source>
        <dbReference type="Proteomes" id="UP000316921"/>
    </source>
</evidence>
<dbReference type="SUPFAM" id="SSF46785">
    <property type="entry name" value="Winged helix' DNA-binding domain"/>
    <property type="match status" value="1"/>
</dbReference>
<protein>
    <submittedName>
        <fullName evidence="2">Uncharacterized protein</fullName>
    </submittedName>
</protein>
<feature type="region of interest" description="Disordered" evidence="1">
    <location>
        <begin position="65"/>
        <end position="84"/>
    </location>
</feature>
<evidence type="ECO:0000313" key="2">
    <source>
        <dbReference type="EMBL" id="QDU65318.1"/>
    </source>
</evidence>
<dbReference type="Gene3D" id="1.10.10.10">
    <property type="entry name" value="Winged helix-like DNA-binding domain superfamily/Winged helix DNA-binding domain"/>
    <property type="match status" value="1"/>
</dbReference>
<feature type="compositionally biased region" description="Pro residues" evidence="1">
    <location>
        <begin position="69"/>
        <end position="78"/>
    </location>
</feature>
<dbReference type="AlphaFoldDB" id="A0A518BEA7"/>
<keyword evidence="3" id="KW-1185">Reference proteome</keyword>
<dbReference type="Proteomes" id="UP000316921">
    <property type="component" value="Chromosome"/>
</dbReference>
<name>A0A518BEA7_9BACT</name>
<proteinExistence type="predicted"/>
<evidence type="ECO:0000256" key="1">
    <source>
        <dbReference type="SAM" id="MobiDB-lite"/>
    </source>
</evidence>
<accession>A0A518BEA7</accession>